<keyword evidence="1" id="KW-0812">Transmembrane</keyword>
<comment type="caution">
    <text evidence="3">The sequence shown here is derived from an EMBL/GenBank/DDBJ whole genome shotgun (WGS) entry which is preliminary data.</text>
</comment>
<accession>A0ABV0A606</accession>
<dbReference type="EMBL" id="JAQYXP010000005">
    <property type="protein sequence ID" value="MEN3238300.1"/>
    <property type="molecule type" value="Genomic_DNA"/>
</dbReference>
<evidence type="ECO:0000256" key="1">
    <source>
        <dbReference type="SAM" id="Phobius"/>
    </source>
</evidence>
<evidence type="ECO:0000313" key="3">
    <source>
        <dbReference type="EMBL" id="MEN3238300.1"/>
    </source>
</evidence>
<feature type="transmembrane region" description="Helical" evidence="1">
    <location>
        <begin position="65"/>
        <end position="85"/>
    </location>
</feature>
<reference evidence="3 4" key="1">
    <citation type="journal article" date="2023" name="PLoS ONE">
        <title>Complete genome assembly of Hawai'i environmental nontuberculous mycobacteria reveals unexpected co-isolation with methylobacteria.</title>
        <authorList>
            <person name="Hendrix J."/>
            <person name="Epperson L.E."/>
            <person name="Tong E.I."/>
            <person name="Chan Y.L."/>
            <person name="Hasan N.A."/>
            <person name="Dawrs S.N."/>
            <person name="Norton G.J."/>
            <person name="Virdi R."/>
            <person name="Crooks J.L."/>
            <person name="Chan E.D."/>
            <person name="Honda J.R."/>
            <person name="Strong M."/>
        </authorList>
    </citation>
    <scope>NUCLEOTIDE SEQUENCE [LARGE SCALE GENOMIC DNA]</scope>
    <source>
        <strain evidence="3 4">NJH_HI04-1</strain>
    </source>
</reference>
<organism evidence="3 4">
    <name type="scientific">Methylobacterium ajmalii</name>
    <dbReference type="NCBI Taxonomy" id="2738439"/>
    <lineage>
        <taxon>Bacteria</taxon>
        <taxon>Pseudomonadati</taxon>
        <taxon>Pseudomonadota</taxon>
        <taxon>Alphaproteobacteria</taxon>
        <taxon>Hyphomicrobiales</taxon>
        <taxon>Methylobacteriaceae</taxon>
        <taxon>Methylobacterium</taxon>
    </lineage>
</organism>
<evidence type="ECO:0000256" key="2">
    <source>
        <dbReference type="SAM" id="SignalP"/>
    </source>
</evidence>
<name>A0ABV0A606_9HYPH</name>
<evidence type="ECO:0000313" key="4">
    <source>
        <dbReference type="Proteomes" id="UP001407347"/>
    </source>
</evidence>
<dbReference type="Proteomes" id="UP001407347">
    <property type="component" value="Unassembled WGS sequence"/>
</dbReference>
<keyword evidence="2" id="KW-0732">Signal</keyword>
<dbReference type="RefSeq" id="WP_346013596.1">
    <property type="nucleotide sequence ID" value="NZ_JAQYXP010000005.1"/>
</dbReference>
<keyword evidence="1" id="KW-0472">Membrane</keyword>
<feature type="transmembrane region" description="Helical" evidence="1">
    <location>
        <begin position="125"/>
        <end position="147"/>
    </location>
</feature>
<protein>
    <submittedName>
        <fullName evidence="3">Uncharacterized protein</fullName>
    </submittedName>
</protein>
<feature type="chain" id="PRO_5047496913" evidence="2">
    <location>
        <begin position="21"/>
        <end position="294"/>
    </location>
</feature>
<feature type="transmembrane region" description="Helical" evidence="1">
    <location>
        <begin position="97"/>
        <end position="118"/>
    </location>
</feature>
<gene>
    <name evidence="3" type="ORF">PUR29_33165</name>
</gene>
<keyword evidence="1" id="KW-1133">Transmembrane helix</keyword>
<keyword evidence="4" id="KW-1185">Reference proteome</keyword>
<feature type="transmembrane region" description="Helical" evidence="1">
    <location>
        <begin position="36"/>
        <end position="58"/>
    </location>
</feature>
<feature type="signal peptide" evidence="2">
    <location>
        <begin position="1"/>
        <end position="20"/>
    </location>
</feature>
<feature type="transmembrane region" description="Helical" evidence="1">
    <location>
        <begin position="167"/>
        <end position="189"/>
    </location>
</feature>
<proteinExistence type="predicted"/>
<sequence length="294" mass="29518">MHRTFLAALALACVCSPAMAGAGPIAEMLPTGGNPAHGLAFGLVLIGALALAGGVCLAARVRLPVLGVLVAAPIAIIAPSASWAHALSGGALAHGNWMYAGPAMAAVVAICLALIPLLRLSIRARLRLVGCAVFVAGAMAVTPLLAAEVATVGGTSIDLPWGAWLAAAMPSVASVAVTILGGVASAALAKLAPWATLFISQKRIEATIQTGLDYGINAVQGATKDAKLTVPVGSQVLAVALQRIIDSTPAKIIDAVGGPAEIAKRLFRAMHLDENSSAALILEPILARLPATAR</sequence>